<reference evidence="7 8" key="1">
    <citation type="journal article" date="2014" name="PLoS ONE">
        <title>Genome Sequence of Candidatus Nitrososphaera evergladensis from Group I.1b Enriched from Everglades Soil Reveals Novel Genomic Features of the Ammonia-Oxidizing Archaea.</title>
        <authorList>
            <person name="Zhalnina K.V."/>
            <person name="Dias R."/>
            <person name="Leonard M.T."/>
            <person name="Dorr de Quadros P."/>
            <person name="Camargo F.A."/>
            <person name="Drew J.C."/>
            <person name="Farmerie W.G."/>
            <person name="Daroub S.H."/>
            <person name="Triplett E.W."/>
        </authorList>
    </citation>
    <scope>NUCLEOTIDE SEQUENCE [LARGE SCALE GENOMIC DNA]</scope>
    <source>
        <strain evidence="7 8">SR1</strain>
    </source>
</reference>
<dbReference type="SUPFAM" id="SSF53649">
    <property type="entry name" value="Alkaline phosphatase-like"/>
    <property type="match status" value="1"/>
</dbReference>
<dbReference type="GO" id="GO:0004619">
    <property type="term" value="F:phosphoglycerate mutase activity"/>
    <property type="evidence" value="ECO:0007669"/>
    <property type="project" value="UniProtKB-EC"/>
</dbReference>
<dbReference type="GO" id="GO:0046872">
    <property type="term" value="F:metal ion binding"/>
    <property type="evidence" value="ECO:0007669"/>
    <property type="project" value="InterPro"/>
</dbReference>
<comment type="catalytic activity">
    <reaction evidence="1">
        <text>(2R)-2-phosphoglycerate = (2R)-3-phosphoglycerate</text>
        <dbReference type="Rhea" id="RHEA:15901"/>
        <dbReference type="ChEBI" id="CHEBI:58272"/>
        <dbReference type="ChEBI" id="CHEBI:58289"/>
        <dbReference type="EC" id="5.4.2.12"/>
    </reaction>
</comment>
<keyword evidence="8" id="KW-1185">Reference proteome</keyword>
<evidence type="ECO:0000313" key="7">
    <source>
        <dbReference type="EMBL" id="AIF84107.1"/>
    </source>
</evidence>
<dbReference type="PANTHER" id="PTHR31209:SF0">
    <property type="entry name" value="METALLOENZYME DOMAIN-CONTAINING PROTEIN"/>
    <property type="match status" value="1"/>
</dbReference>
<dbReference type="KEGG" id="nev:NTE_02050"/>
<dbReference type="HOGENOM" id="CLU_034906_2_0_2"/>
<dbReference type="InterPro" id="IPR006124">
    <property type="entry name" value="Metalloenzyme"/>
</dbReference>
<sequence>MRKDGVKIVYVLLDGIGDLPHPALNDLTPLEAAYTPNLDALARNGAMGRVITVGKGIAPQSDIAVFNMLGYSFRDGGYVGRGVIESIGCNIDFQDGDLALRGNFATVDDKNNKITDRRAGRVISKEEATAVCKTLENSIKFSDKDASIALVPTVAHRVVIRIHHSKMKLSDKITNTDPAYDKVEGMGVAKATSDDIYVQEAKAQDDSKEARMAAMLVNEFTEQTIKILRDHPVNVARKAAGRNPMNCILARDSGNRFPQVQPINKKYGISIGCIVEMPVEVGISKVLGMKMYEAGSLDDYELKARVAAKSLKTVDAVYVHLKGPDEFGHDGDAKGKKRNLEEIDKRFFGVLAKELAGVKNPVIVVSGDHSTPCIKKAHSDDPVPLLVSGNGVRQDGSARFTEGYGRKGSLGLLMGADVVSTALKLATDRQ</sequence>
<evidence type="ECO:0000256" key="4">
    <source>
        <dbReference type="ARBA" id="ARBA00005524"/>
    </source>
</evidence>
<proteinExistence type="inferred from homology"/>
<dbReference type="GeneID" id="41597790"/>
<evidence type="ECO:0000256" key="3">
    <source>
        <dbReference type="ARBA" id="ARBA00004921"/>
    </source>
</evidence>
<dbReference type="InterPro" id="IPR017850">
    <property type="entry name" value="Alkaline_phosphatase_core_sf"/>
</dbReference>
<evidence type="ECO:0000256" key="1">
    <source>
        <dbReference type="ARBA" id="ARBA00000370"/>
    </source>
</evidence>
<evidence type="ECO:0000256" key="5">
    <source>
        <dbReference type="ARBA" id="ARBA00023152"/>
    </source>
</evidence>
<dbReference type="Pfam" id="PF01676">
    <property type="entry name" value="Metalloenzyme"/>
    <property type="match status" value="1"/>
</dbReference>
<organism evidence="7 8">
    <name type="scientific">Candidatus Nitrososphaera evergladensis SR1</name>
    <dbReference type="NCBI Taxonomy" id="1459636"/>
    <lineage>
        <taxon>Archaea</taxon>
        <taxon>Nitrososphaerota</taxon>
        <taxon>Nitrososphaeria</taxon>
        <taxon>Nitrososphaerales</taxon>
        <taxon>Nitrososphaeraceae</taxon>
        <taxon>Nitrososphaera</taxon>
    </lineage>
</organism>
<dbReference type="STRING" id="1459636.NTE_02050"/>
<dbReference type="Proteomes" id="UP000028194">
    <property type="component" value="Chromosome"/>
</dbReference>
<name>A0A075MTK1_9ARCH</name>
<accession>A0A075MTK1</accession>
<comment type="pathway">
    <text evidence="3">Carbohydrate degradation.</text>
</comment>
<gene>
    <name evidence="7" type="ORF">NTE_02050</name>
</gene>
<keyword evidence="5" id="KW-0324">Glycolysis</keyword>
<dbReference type="OrthoDB" id="52918at2157"/>
<dbReference type="PANTHER" id="PTHR31209">
    <property type="entry name" value="COFACTOR-INDEPENDENT PHOSPHOGLYCERATE MUTASE"/>
    <property type="match status" value="1"/>
</dbReference>
<dbReference type="Gene3D" id="3.30.70.2130">
    <property type="entry name" value="Metalloenzyme domain"/>
    <property type="match status" value="1"/>
</dbReference>
<comment type="function">
    <text evidence="2">Catalyzes the interconversion of 2-phosphoglycerate and 3-phosphoglycerate.</text>
</comment>
<dbReference type="eggNOG" id="arCOG01696">
    <property type="taxonomic scope" value="Archaea"/>
</dbReference>
<protein>
    <submittedName>
        <fullName evidence="7">Phosphoglycerate mutase</fullName>
    </submittedName>
</protein>
<comment type="similarity">
    <text evidence="4">Belongs to the BPG-independent phosphoglycerate mutase family. A-PGAM subfamily.</text>
</comment>
<feature type="domain" description="Metalloenzyme" evidence="6">
    <location>
        <begin position="7"/>
        <end position="414"/>
    </location>
</feature>
<dbReference type="NCBIfam" id="TIGR00306">
    <property type="entry name" value="apgM"/>
    <property type="match status" value="1"/>
</dbReference>
<dbReference type="RefSeq" id="WP_148702113.1">
    <property type="nucleotide sequence ID" value="NZ_CP007174.1"/>
</dbReference>
<dbReference type="PIRSF" id="PIRSF006392">
    <property type="entry name" value="IPGAM_arch"/>
    <property type="match status" value="1"/>
</dbReference>
<evidence type="ECO:0000313" key="8">
    <source>
        <dbReference type="Proteomes" id="UP000028194"/>
    </source>
</evidence>
<dbReference type="InterPro" id="IPR004456">
    <property type="entry name" value="Pglycerate_mutase_ApgM"/>
</dbReference>
<dbReference type="EMBL" id="CP007174">
    <property type="protein sequence ID" value="AIF84107.1"/>
    <property type="molecule type" value="Genomic_DNA"/>
</dbReference>
<dbReference type="InterPro" id="IPR042253">
    <property type="entry name" value="Pglycerate_mutase_ApgM_sf"/>
</dbReference>
<dbReference type="GO" id="GO:0006096">
    <property type="term" value="P:glycolytic process"/>
    <property type="evidence" value="ECO:0007669"/>
    <property type="project" value="UniProtKB-KW"/>
</dbReference>
<evidence type="ECO:0000259" key="6">
    <source>
        <dbReference type="Pfam" id="PF01676"/>
    </source>
</evidence>
<evidence type="ECO:0000256" key="2">
    <source>
        <dbReference type="ARBA" id="ARBA00002315"/>
    </source>
</evidence>
<dbReference type="Pfam" id="PF10143">
    <property type="entry name" value="PhosphMutase"/>
    <property type="match status" value="1"/>
</dbReference>
<dbReference type="Gene3D" id="3.40.720.10">
    <property type="entry name" value="Alkaline Phosphatase, subunit A"/>
    <property type="match status" value="2"/>
</dbReference>
<dbReference type="CDD" id="cd16011">
    <property type="entry name" value="iPGM_like"/>
    <property type="match status" value="1"/>
</dbReference>
<dbReference type="AlphaFoldDB" id="A0A075MTK1"/>